<dbReference type="RefSeq" id="WP_091990107.1">
    <property type="nucleotide sequence ID" value="NZ_FOYV01000001.1"/>
</dbReference>
<accession>A0A1I6H6Y9</accession>
<organism evidence="2 3">
    <name type="scientific">Marinobacter gudaonensis</name>
    <dbReference type="NCBI Taxonomy" id="375760"/>
    <lineage>
        <taxon>Bacteria</taxon>
        <taxon>Pseudomonadati</taxon>
        <taxon>Pseudomonadota</taxon>
        <taxon>Gammaproteobacteria</taxon>
        <taxon>Pseudomonadales</taxon>
        <taxon>Marinobacteraceae</taxon>
        <taxon>Marinobacter</taxon>
    </lineage>
</organism>
<evidence type="ECO:0000256" key="1">
    <source>
        <dbReference type="SAM" id="SignalP"/>
    </source>
</evidence>
<name>A0A1I6H6Y9_9GAMM</name>
<keyword evidence="3" id="KW-1185">Reference proteome</keyword>
<proteinExistence type="predicted"/>
<dbReference type="EMBL" id="FOYV01000001">
    <property type="protein sequence ID" value="SFR50170.1"/>
    <property type="molecule type" value="Genomic_DNA"/>
</dbReference>
<dbReference type="STRING" id="375760.SAMN04488073_2419"/>
<dbReference type="SUPFAM" id="SSF53850">
    <property type="entry name" value="Periplasmic binding protein-like II"/>
    <property type="match status" value="1"/>
</dbReference>
<evidence type="ECO:0000313" key="3">
    <source>
        <dbReference type="Proteomes" id="UP000199290"/>
    </source>
</evidence>
<dbReference type="OrthoDB" id="6364114at2"/>
<dbReference type="Proteomes" id="UP000199290">
    <property type="component" value="Unassembled WGS sequence"/>
</dbReference>
<evidence type="ECO:0000313" key="2">
    <source>
        <dbReference type="EMBL" id="SFR50170.1"/>
    </source>
</evidence>
<gene>
    <name evidence="2" type="ORF">SAMN04488073_2419</name>
</gene>
<protein>
    <recommendedName>
        <fullName evidence="4">Polar amino acid transport system substrate-binding protein</fullName>
    </recommendedName>
</protein>
<evidence type="ECO:0008006" key="4">
    <source>
        <dbReference type="Google" id="ProtNLM"/>
    </source>
</evidence>
<feature type="signal peptide" evidence="1">
    <location>
        <begin position="1"/>
        <end position="19"/>
    </location>
</feature>
<reference evidence="3" key="1">
    <citation type="submission" date="2016-10" db="EMBL/GenBank/DDBJ databases">
        <authorList>
            <person name="Varghese N."/>
            <person name="Submissions S."/>
        </authorList>
    </citation>
    <scope>NUCLEOTIDE SEQUENCE [LARGE SCALE GENOMIC DNA]</scope>
    <source>
        <strain evidence="3">CGMCC 1.6294</strain>
    </source>
</reference>
<dbReference type="Gene3D" id="3.40.190.10">
    <property type="entry name" value="Periplasmic binding protein-like II"/>
    <property type="match status" value="2"/>
</dbReference>
<sequence>MGRLLALAAMLCTLLPAHGENRSYRVGVGQEFSNVVAVGENGLYGPIAGAYRCILDGAGYRYDFVTLPLARLVHELELGRIDVGLPLVQDPVRDRFAVFGDTVVKSSYLRISLSANKVRPHEDKARYVYVRGFAGKALLRDLEGPTFEVSEWQQAIAMLRLGRADYVLITEKTYGTLAESKQGDLTAEKVRDLDVAYYVRNTLPELARSLNQASDRCHQLPAKSVSQVR</sequence>
<feature type="chain" id="PRO_5011693967" description="Polar amino acid transport system substrate-binding protein" evidence="1">
    <location>
        <begin position="20"/>
        <end position="229"/>
    </location>
</feature>
<keyword evidence="1" id="KW-0732">Signal</keyword>
<dbReference type="AlphaFoldDB" id="A0A1I6H6Y9"/>